<evidence type="ECO:0000313" key="3">
    <source>
        <dbReference type="Proteomes" id="UP001169764"/>
    </source>
</evidence>
<protein>
    <submittedName>
        <fullName evidence="2">Alpha/beta fold hydrolase</fullName>
    </submittedName>
</protein>
<dbReference type="Pfam" id="PF12697">
    <property type="entry name" value="Abhydrolase_6"/>
    <property type="match status" value="1"/>
</dbReference>
<dbReference type="Gene3D" id="3.40.50.1820">
    <property type="entry name" value="alpha/beta hydrolase"/>
    <property type="match status" value="1"/>
</dbReference>
<keyword evidence="2" id="KW-0378">Hydrolase</keyword>
<dbReference type="EMBL" id="JAUOTP010000001">
    <property type="protein sequence ID" value="MDO6412761.1"/>
    <property type="molecule type" value="Genomic_DNA"/>
</dbReference>
<evidence type="ECO:0000259" key="1">
    <source>
        <dbReference type="Pfam" id="PF12697"/>
    </source>
</evidence>
<evidence type="ECO:0000313" key="2">
    <source>
        <dbReference type="EMBL" id="MDO6412761.1"/>
    </source>
</evidence>
<sequence length="331" mass="36156">MLRSEAGDDAARIAAVLQGVRAYQDAPRQRPMRRARRIAQRGRASLRDYGGEGTPIVFIPSLINGAEILDLDRQRSLLRWLRAAGLRVLLVDWGTPGSDERHLDLAGHVERLLLPLLARLPEPPILVGYCLGGTLATAAAQAMSVRGLALIAAPWRFAGFPPGSRLRLTELWESARGPAEELGLMPMEIMQSAFWRLDPVRTLAKFEAIGRKAADRRAVASFTTVEDWANAGPPMTFAAARELLEDFFLRDLPGSGAWRVGGQAIDPARFSFPVLEVVSTSDRIVPHASAAGIGDRITLSLGHVGMIVGGRAEALLWQPLLQWLSQARRLC</sequence>
<keyword evidence="3" id="KW-1185">Reference proteome</keyword>
<dbReference type="RefSeq" id="WP_303539098.1">
    <property type="nucleotide sequence ID" value="NZ_JAUOTP010000001.1"/>
</dbReference>
<dbReference type="Proteomes" id="UP001169764">
    <property type="component" value="Unassembled WGS sequence"/>
</dbReference>
<organism evidence="2 3">
    <name type="scientific">Sphingomonas natans</name>
    <dbReference type="NCBI Taxonomy" id="3063330"/>
    <lineage>
        <taxon>Bacteria</taxon>
        <taxon>Pseudomonadati</taxon>
        <taxon>Pseudomonadota</taxon>
        <taxon>Alphaproteobacteria</taxon>
        <taxon>Sphingomonadales</taxon>
        <taxon>Sphingomonadaceae</taxon>
        <taxon>Sphingomonas</taxon>
    </lineage>
</organism>
<dbReference type="InterPro" id="IPR051321">
    <property type="entry name" value="PHA/PHB_synthase"/>
</dbReference>
<name>A0ABT8Y374_9SPHN</name>
<dbReference type="PANTHER" id="PTHR36837:SF2">
    <property type="entry name" value="POLY(3-HYDROXYALKANOATE) POLYMERASE SUBUNIT PHAC"/>
    <property type="match status" value="1"/>
</dbReference>
<dbReference type="GO" id="GO:0016787">
    <property type="term" value="F:hydrolase activity"/>
    <property type="evidence" value="ECO:0007669"/>
    <property type="project" value="UniProtKB-KW"/>
</dbReference>
<reference evidence="2" key="1">
    <citation type="submission" date="2023-07" db="EMBL/GenBank/DDBJ databases">
        <authorList>
            <person name="Kim M."/>
        </authorList>
    </citation>
    <scope>NUCLEOTIDE SEQUENCE</scope>
    <source>
        <strain evidence="2">BIUV-7</strain>
    </source>
</reference>
<dbReference type="PANTHER" id="PTHR36837">
    <property type="entry name" value="POLY(3-HYDROXYALKANOATE) POLYMERASE SUBUNIT PHAC"/>
    <property type="match status" value="1"/>
</dbReference>
<dbReference type="InterPro" id="IPR000073">
    <property type="entry name" value="AB_hydrolase_1"/>
</dbReference>
<proteinExistence type="predicted"/>
<feature type="domain" description="AB hydrolase-1" evidence="1">
    <location>
        <begin position="75"/>
        <end position="296"/>
    </location>
</feature>
<accession>A0ABT8Y374</accession>
<dbReference type="SUPFAM" id="SSF53474">
    <property type="entry name" value="alpha/beta-Hydrolases"/>
    <property type="match status" value="1"/>
</dbReference>
<comment type="caution">
    <text evidence="2">The sequence shown here is derived from an EMBL/GenBank/DDBJ whole genome shotgun (WGS) entry which is preliminary data.</text>
</comment>
<gene>
    <name evidence="2" type="ORF">Q4F19_00035</name>
</gene>
<dbReference type="InterPro" id="IPR029058">
    <property type="entry name" value="AB_hydrolase_fold"/>
</dbReference>